<evidence type="ECO:0008006" key="4">
    <source>
        <dbReference type="Google" id="ProtNLM"/>
    </source>
</evidence>
<accession>A0A101JGB9</accession>
<dbReference type="EMBL" id="LLZG01000363">
    <property type="protein sequence ID" value="KUL26235.1"/>
    <property type="molecule type" value="Genomic_DNA"/>
</dbReference>
<dbReference type="Proteomes" id="UP000053923">
    <property type="component" value="Unassembled WGS sequence"/>
</dbReference>
<protein>
    <recommendedName>
        <fullName evidence="4">Gamma-glutamylcyclotransferase AIG2-like domain-containing protein</fullName>
    </recommendedName>
</protein>
<feature type="region of interest" description="Disordered" evidence="1">
    <location>
        <begin position="65"/>
        <end position="85"/>
    </location>
</feature>
<proteinExistence type="predicted"/>
<dbReference type="AlphaFoldDB" id="A0A101JGB9"/>
<comment type="caution">
    <text evidence="2">The sequence shown here is derived from an EMBL/GenBank/DDBJ whole genome shotgun (WGS) entry which is preliminary data.</text>
</comment>
<sequence>MGEVNAETNRDIFLRVRTESEVLEDCALGDSRNVYERVAREVTRADGTVVQVWVYVARQAHRGRGLANPELKVSSGPPPPAPRTP</sequence>
<name>A0A101JGB9_9ACTN</name>
<evidence type="ECO:0000313" key="2">
    <source>
        <dbReference type="EMBL" id="KUL26235.1"/>
    </source>
</evidence>
<reference evidence="3" key="1">
    <citation type="submission" date="2015-10" db="EMBL/GenBank/DDBJ databases">
        <authorList>
            <person name="Ju K.-S."/>
            <person name="Doroghazi J.R."/>
            <person name="Metcalf W.W."/>
        </authorList>
    </citation>
    <scope>NUCLEOTIDE SEQUENCE [LARGE SCALE GENOMIC DNA]</scope>
    <source>
        <strain evidence="3">NRRL 3151</strain>
    </source>
</reference>
<dbReference type="RefSeq" id="WP_062708754.1">
    <property type="nucleotide sequence ID" value="NZ_LLZG01000363.1"/>
</dbReference>
<evidence type="ECO:0000313" key="3">
    <source>
        <dbReference type="Proteomes" id="UP000053923"/>
    </source>
</evidence>
<feature type="compositionally biased region" description="Pro residues" evidence="1">
    <location>
        <begin position="76"/>
        <end position="85"/>
    </location>
</feature>
<keyword evidence="3" id="KW-1185">Reference proteome</keyword>
<organism evidence="2 3">
    <name type="scientific">Streptomyces regalis</name>
    <dbReference type="NCBI Taxonomy" id="68262"/>
    <lineage>
        <taxon>Bacteria</taxon>
        <taxon>Bacillati</taxon>
        <taxon>Actinomycetota</taxon>
        <taxon>Actinomycetes</taxon>
        <taxon>Kitasatosporales</taxon>
        <taxon>Streptomycetaceae</taxon>
        <taxon>Streptomyces</taxon>
    </lineage>
</organism>
<dbReference type="OrthoDB" id="5070127at2"/>
<evidence type="ECO:0000256" key="1">
    <source>
        <dbReference type="SAM" id="MobiDB-lite"/>
    </source>
</evidence>
<gene>
    <name evidence="2" type="ORF">ADL12_32790</name>
</gene>